<evidence type="ECO:0000256" key="1">
    <source>
        <dbReference type="SAM" id="Phobius"/>
    </source>
</evidence>
<dbReference type="InParanoid" id="A8NLW1"/>
<feature type="transmembrane region" description="Helical" evidence="1">
    <location>
        <begin position="27"/>
        <end position="49"/>
    </location>
</feature>
<keyword evidence="1" id="KW-1133">Transmembrane helix</keyword>
<evidence type="ECO:0008006" key="4">
    <source>
        <dbReference type="Google" id="ProtNLM"/>
    </source>
</evidence>
<reference evidence="2 3" key="1">
    <citation type="journal article" date="2010" name="Proc. Natl. Acad. Sci. U.S.A.">
        <title>Insights into evolution of multicellular fungi from the assembled chromosomes of the mushroom Coprinopsis cinerea (Coprinus cinereus).</title>
        <authorList>
            <person name="Stajich J.E."/>
            <person name="Wilke S.K."/>
            <person name="Ahren D."/>
            <person name="Au C.H."/>
            <person name="Birren B.W."/>
            <person name="Borodovsky M."/>
            <person name="Burns C."/>
            <person name="Canback B."/>
            <person name="Casselton L.A."/>
            <person name="Cheng C.K."/>
            <person name="Deng J."/>
            <person name="Dietrich F.S."/>
            <person name="Fargo D.C."/>
            <person name="Farman M.L."/>
            <person name="Gathman A.C."/>
            <person name="Goldberg J."/>
            <person name="Guigo R."/>
            <person name="Hoegger P.J."/>
            <person name="Hooker J.B."/>
            <person name="Huggins A."/>
            <person name="James T.Y."/>
            <person name="Kamada T."/>
            <person name="Kilaru S."/>
            <person name="Kodira C."/>
            <person name="Kues U."/>
            <person name="Kupfer D."/>
            <person name="Kwan H.S."/>
            <person name="Lomsadze A."/>
            <person name="Li W."/>
            <person name="Lilly W.W."/>
            <person name="Ma L.J."/>
            <person name="Mackey A.J."/>
            <person name="Manning G."/>
            <person name="Martin F."/>
            <person name="Muraguchi H."/>
            <person name="Natvig D.O."/>
            <person name="Palmerini H."/>
            <person name="Ramesh M.A."/>
            <person name="Rehmeyer C.J."/>
            <person name="Roe B.A."/>
            <person name="Shenoy N."/>
            <person name="Stanke M."/>
            <person name="Ter-Hovhannisyan V."/>
            <person name="Tunlid A."/>
            <person name="Velagapudi R."/>
            <person name="Vision T.J."/>
            <person name="Zeng Q."/>
            <person name="Zolan M.E."/>
            <person name="Pukkila P.J."/>
        </authorList>
    </citation>
    <scope>NUCLEOTIDE SEQUENCE [LARGE SCALE GENOMIC DNA]</scope>
    <source>
        <strain evidence="3">Okayama-7 / 130 / ATCC MYA-4618 / FGSC 9003</strain>
    </source>
</reference>
<keyword evidence="1" id="KW-0472">Membrane</keyword>
<dbReference type="EMBL" id="AACS02000012">
    <property type="protein sequence ID" value="EAU87042.1"/>
    <property type="molecule type" value="Genomic_DNA"/>
</dbReference>
<protein>
    <recommendedName>
        <fullName evidence="4">MARVEL domain-containing protein</fullName>
    </recommendedName>
</protein>
<organism evidence="2 3">
    <name type="scientific">Coprinopsis cinerea (strain Okayama-7 / 130 / ATCC MYA-4618 / FGSC 9003)</name>
    <name type="common">Inky cap fungus</name>
    <name type="synonym">Hormographiella aspergillata</name>
    <dbReference type="NCBI Taxonomy" id="240176"/>
    <lineage>
        <taxon>Eukaryota</taxon>
        <taxon>Fungi</taxon>
        <taxon>Dikarya</taxon>
        <taxon>Basidiomycota</taxon>
        <taxon>Agaricomycotina</taxon>
        <taxon>Agaricomycetes</taxon>
        <taxon>Agaricomycetidae</taxon>
        <taxon>Agaricales</taxon>
        <taxon>Agaricineae</taxon>
        <taxon>Psathyrellaceae</taxon>
        <taxon>Coprinopsis</taxon>
    </lineage>
</organism>
<feature type="transmembrane region" description="Helical" evidence="1">
    <location>
        <begin position="55"/>
        <end position="76"/>
    </location>
</feature>
<feature type="transmembrane region" description="Helical" evidence="1">
    <location>
        <begin position="154"/>
        <end position="173"/>
    </location>
</feature>
<evidence type="ECO:0000313" key="2">
    <source>
        <dbReference type="EMBL" id="EAU87042.1"/>
    </source>
</evidence>
<dbReference type="VEuPathDB" id="FungiDB:CC1G_12315"/>
<sequence>MAMMTESDNTFFNGKADPFIAIKYESMIMSCTFFLFLDSVISLIAGGLATRYFTTMYIGALAALLSILSTGVLLLLHKAKDDWRQHISTNLLDGIYAPCSKMISILANVVITVLWLVASVVTIYYHAALKGRKFDDGLTVVPPKQGPLSSWGELAFTILCTFFASTLLILQIVQRRATSQEMKKAILSRELEY</sequence>
<dbReference type="OrthoDB" id="3109350at2759"/>
<dbReference type="RefSeq" id="XP_001834788.1">
    <property type="nucleotide sequence ID" value="XM_001834736.2"/>
</dbReference>
<dbReference type="AlphaFoldDB" id="A8NLW1"/>
<keyword evidence="1" id="KW-0812">Transmembrane</keyword>
<evidence type="ECO:0000313" key="3">
    <source>
        <dbReference type="Proteomes" id="UP000001861"/>
    </source>
</evidence>
<comment type="caution">
    <text evidence="2">The sequence shown here is derived from an EMBL/GenBank/DDBJ whole genome shotgun (WGS) entry which is preliminary data.</text>
</comment>
<proteinExistence type="predicted"/>
<dbReference type="KEGG" id="cci:CC1G_12315"/>
<dbReference type="Proteomes" id="UP000001861">
    <property type="component" value="Unassembled WGS sequence"/>
</dbReference>
<gene>
    <name evidence="2" type="ORF">CC1G_12315</name>
</gene>
<name>A8NLW1_COPC7</name>
<keyword evidence="3" id="KW-1185">Reference proteome</keyword>
<dbReference type="GeneID" id="6011305"/>
<accession>A8NLW1</accession>
<feature type="transmembrane region" description="Helical" evidence="1">
    <location>
        <begin position="105"/>
        <end position="127"/>
    </location>
</feature>